<evidence type="ECO:0000256" key="1">
    <source>
        <dbReference type="SAM" id="MobiDB-lite"/>
    </source>
</evidence>
<dbReference type="AlphaFoldDB" id="A0A835WDA6"/>
<protein>
    <recommendedName>
        <fullName evidence="2">SET domain-containing protein</fullName>
    </recommendedName>
</protein>
<comment type="caution">
    <text evidence="3">The sequence shown here is derived from an EMBL/GenBank/DDBJ whole genome shotgun (WGS) entry which is preliminary data.</text>
</comment>
<feature type="region of interest" description="Disordered" evidence="1">
    <location>
        <begin position="415"/>
        <end position="437"/>
    </location>
</feature>
<dbReference type="InterPro" id="IPR001214">
    <property type="entry name" value="SET_dom"/>
</dbReference>
<dbReference type="PANTHER" id="PTHR13271:SF140">
    <property type="entry name" value="SET DOMAIN-CONTAINING PROTEIN"/>
    <property type="match status" value="1"/>
</dbReference>
<dbReference type="CDD" id="cd10527">
    <property type="entry name" value="SET_LSMT"/>
    <property type="match status" value="1"/>
</dbReference>
<feature type="region of interest" description="Disordered" evidence="1">
    <location>
        <begin position="16"/>
        <end position="39"/>
    </location>
</feature>
<name>A0A835WDA6_9CHLO</name>
<evidence type="ECO:0000313" key="4">
    <source>
        <dbReference type="Proteomes" id="UP000613740"/>
    </source>
</evidence>
<dbReference type="InterPro" id="IPR050600">
    <property type="entry name" value="SETD3_SETD6_MTase"/>
</dbReference>
<sequence length="461" mass="47843">MDAGSAVLQWACQGWEGPELDDDDDNGAGGGSSNSSRGLAVGVRDLGAGRGRGLVALRDVGPGETLLSVSMDRVFCSEPESELHWSADMALRLLKARHAASQQPKAQAQHAQSGRKPDGADWGVWIRSLPTAVRTPLEYSDAELGALDEYTAAEVMGMQQCVAACFEAVLPELEAIGCGWEDFLWAVQVFHSRCFFEPTSGRHMTVPGVDMANHTAAPSAGVRIVHPMSQGWDAVAEIAEPPPPEPSRFTLVAGEAGIRRDEEVTISYGSWPSEAFLLLFGFVPSPCPGEALTLFRDAEEVVRWCLARQQAGGSSAHGGQQLDEEAEEARVVAALERVTAVLAAQGGTAGGGGGGAGPDLGDYINLVVTPQGVDGRLEPLLAAAATATAAAVAQGQPEARQLLVARLRERAAEFGVGTASGGGESGDGQGGREDPSVAAFRASKRAVAEAALVALTGTPAS</sequence>
<dbReference type="PANTHER" id="PTHR13271">
    <property type="entry name" value="UNCHARACTERIZED PUTATIVE METHYLTRANSFERASE"/>
    <property type="match status" value="1"/>
</dbReference>
<feature type="domain" description="SET" evidence="2">
    <location>
        <begin position="39"/>
        <end position="269"/>
    </location>
</feature>
<dbReference type="OrthoDB" id="341421at2759"/>
<dbReference type="Proteomes" id="UP000613740">
    <property type="component" value="Unassembled WGS sequence"/>
</dbReference>
<keyword evidence="4" id="KW-1185">Reference proteome</keyword>
<dbReference type="SUPFAM" id="SSF82199">
    <property type="entry name" value="SET domain"/>
    <property type="match status" value="1"/>
</dbReference>
<dbReference type="PROSITE" id="PS50280">
    <property type="entry name" value="SET"/>
    <property type="match status" value="1"/>
</dbReference>
<organism evidence="3 4">
    <name type="scientific">Chlamydomonas schloesseri</name>
    <dbReference type="NCBI Taxonomy" id="2026947"/>
    <lineage>
        <taxon>Eukaryota</taxon>
        <taxon>Viridiplantae</taxon>
        <taxon>Chlorophyta</taxon>
        <taxon>core chlorophytes</taxon>
        <taxon>Chlorophyceae</taxon>
        <taxon>CS clade</taxon>
        <taxon>Chlamydomonadales</taxon>
        <taxon>Chlamydomonadaceae</taxon>
        <taxon>Chlamydomonas</taxon>
    </lineage>
</organism>
<gene>
    <name evidence="3" type="ORF">HYH02_008745</name>
</gene>
<dbReference type="EMBL" id="JAEHOD010000027">
    <property type="protein sequence ID" value="KAG2445278.1"/>
    <property type="molecule type" value="Genomic_DNA"/>
</dbReference>
<accession>A0A835WDA6</accession>
<dbReference type="InterPro" id="IPR046341">
    <property type="entry name" value="SET_dom_sf"/>
</dbReference>
<proteinExistence type="predicted"/>
<feature type="compositionally biased region" description="Gly residues" evidence="1">
    <location>
        <begin position="418"/>
        <end position="429"/>
    </location>
</feature>
<evidence type="ECO:0000259" key="2">
    <source>
        <dbReference type="PROSITE" id="PS50280"/>
    </source>
</evidence>
<dbReference type="GO" id="GO:0016279">
    <property type="term" value="F:protein-lysine N-methyltransferase activity"/>
    <property type="evidence" value="ECO:0007669"/>
    <property type="project" value="TreeGrafter"/>
</dbReference>
<dbReference type="Gene3D" id="3.90.1410.10">
    <property type="entry name" value="set domain protein methyltransferase, domain 1"/>
    <property type="match status" value="1"/>
</dbReference>
<evidence type="ECO:0000313" key="3">
    <source>
        <dbReference type="EMBL" id="KAG2445278.1"/>
    </source>
</evidence>
<reference evidence="3" key="1">
    <citation type="journal article" date="2020" name="bioRxiv">
        <title>Comparative genomics of Chlamydomonas.</title>
        <authorList>
            <person name="Craig R.J."/>
            <person name="Hasan A.R."/>
            <person name="Ness R.W."/>
            <person name="Keightley P.D."/>
        </authorList>
    </citation>
    <scope>NUCLEOTIDE SEQUENCE</scope>
    <source>
        <strain evidence="3">CCAP 11/173</strain>
    </source>
</reference>